<proteinExistence type="predicted"/>
<organism evidence="1 2">
    <name type="scientific">Clitoria ternatea</name>
    <name type="common">Butterfly pea</name>
    <dbReference type="NCBI Taxonomy" id="43366"/>
    <lineage>
        <taxon>Eukaryota</taxon>
        <taxon>Viridiplantae</taxon>
        <taxon>Streptophyta</taxon>
        <taxon>Embryophyta</taxon>
        <taxon>Tracheophyta</taxon>
        <taxon>Spermatophyta</taxon>
        <taxon>Magnoliopsida</taxon>
        <taxon>eudicotyledons</taxon>
        <taxon>Gunneridae</taxon>
        <taxon>Pentapetalae</taxon>
        <taxon>rosids</taxon>
        <taxon>fabids</taxon>
        <taxon>Fabales</taxon>
        <taxon>Fabaceae</taxon>
        <taxon>Papilionoideae</taxon>
        <taxon>50 kb inversion clade</taxon>
        <taxon>NPAAA clade</taxon>
        <taxon>indigoferoid/millettioid clade</taxon>
        <taxon>Phaseoleae</taxon>
        <taxon>Clitoria</taxon>
    </lineage>
</organism>
<name>A0AAN9J710_CLITE</name>
<keyword evidence="2" id="KW-1185">Reference proteome</keyword>
<dbReference type="EMBL" id="JAYKXN010000004">
    <property type="protein sequence ID" value="KAK7293490.1"/>
    <property type="molecule type" value="Genomic_DNA"/>
</dbReference>
<dbReference type="AlphaFoldDB" id="A0AAN9J710"/>
<sequence>MLVRRWILDARQLFDDISREPNITDACKWRCCTKPSASQECIIKVKFVGSKKELPISGMLCIGTFKELHVCGFHVPQE</sequence>
<gene>
    <name evidence="1" type="ORF">RJT34_16356</name>
</gene>
<evidence type="ECO:0000313" key="2">
    <source>
        <dbReference type="Proteomes" id="UP001359559"/>
    </source>
</evidence>
<comment type="caution">
    <text evidence="1">The sequence shown here is derived from an EMBL/GenBank/DDBJ whole genome shotgun (WGS) entry which is preliminary data.</text>
</comment>
<accession>A0AAN9J710</accession>
<protein>
    <submittedName>
        <fullName evidence="1">Uncharacterized protein</fullName>
    </submittedName>
</protein>
<dbReference type="Proteomes" id="UP001359559">
    <property type="component" value="Unassembled WGS sequence"/>
</dbReference>
<evidence type="ECO:0000313" key="1">
    <source>
        <dbReference type="EMBL" id="KAK7293490.1"/>
    </source>
</evidence>
<reference evidence="1 2" key="1">
    <citation type="submission" date="2024-01" db="EMBL/GenBank/DDBJ databases">
        <title>The genomes of 5 underutilized Papilionoideae crops provide insights into root nodulation and disease resistance.</title>
        <authorList>
            <person name="Yuan L."/>
        </authorList>
    </citation>
    <scope>NUCLEOTIDE SEQUENCE [LARGE SCALE GENOMIC DNA]</scope>
    <source>
        <strain evidence="1">LY-2023</strain>
        <tissue evidence="1">Leaf</tissue>
    </source>
</reference>